<proteinExistence type="inferred from homology"/>
<dbReference type="SUPFAM" id="SSF102645">
    <property type="entry name" value="CoaB-like"/>
    <property type="match status" value="1"/>
</dbReference>
<evidence type="ECO:0000256" key="1">
    <source>
        <dbReference type="ARBA" id="ARBA00005703"/>
    </source>
</evidence>
<dbReference type="Proteomes" id="UP000475862">
    <property type="component" value="Unassembled WGS sequence"/>
</dbReference>
<comment type="caution">
    <text evidence="3">The sequence shown here is derived from an EMBL/GenBank/DDBJ whole genome shotgun (WGS) entry which is preliminary data.</text>
</comment>
<dbReference type="OrthoDB" id="70224at2759"/>
<comment type="similarity">
    <text evidence="1">Belongs to the PPC synthetase family.</text>
</comment>
<evidence type="ECO:0000313" key="3">
    <source>
        <dbReference type="EMBL" id="KAE9545356.1"/>
    </source>
</evidence>
<evidence type="ECO:0000313" key="4">
    <source>
        <dbReference type="Proteomes" id="UP000475862"/>
    </source>
</evidence>
<sequence>MDWESFYDTHPSPSNYESIITAVENFVCSHENEKMVLITSGGTTVPIEQNTVRFVDNFSLGTRGSASAEYFLDAGYVVIFLYRSNSLEPFVRHFNNSLLDKLEIVDDKSIQVKQSELDTLYPILKKYKDAKNANRILTVPFTTLIEYMWLLRGSCMLMDTKYSLLYLAAAVSDFYIPPSEMAEHKVQSNDGPPMIALRLVPKVLYAVTHIWAPNAYIISFKLETDYGILEQKSKGALIKYKHQLVIGNLLHTRKRNVKLIGQDGVIEDILLTDEDIKNGIEIEDLIVSNVKAKHDRFFESQK</sequence>
<name>A0A6G0UAT6_APHGL</name>
<dbReference type="GO" id="GO:0003824">
    <property type="term" value="F:catalytic activity"/>
    <property type="evidence" value="ECO:0007669"/>
    <property type="project" value="UniProtKB-ARBA"/>
</dbReference>
<dbReference type="InterPro" id="IPR035929">
    <property type="entry name" value="CoaB-like_sf"/>
</dbReference>
<dbReference type="Gene3D" id="3.40.50.10300">
    <property type="entry name" value="CoaB-like"/>
    <property type="match status" value="1"/>
</dbReference>
<feature type="domain" description="DNA/pantothenate metabolism flavoprotein C-terminal" evidence="2">
    <location>
        <begin position="163"/>
        <end position="254"/>
    </location>
</feature>
<organism evidence="3 4">
    <name type="scientific">Aphis glycines</name>
    <name type="common">Soybean aphid</name>
    <dbReference type="NCBI Taxonomy" id="307491"/>
    <lineage>
        <taxon>Eukaryota</taxon>
        <taxon>Metazoa</taxon>
        <taxon>Ecdysozoa</taxon>
        <taxon>Arthropoda</taxon>
        <taxon>Hexapoda</taxon>
        <taxon>Insecta</taxon>
        <taxon>Pterygota</taxon>
        <taxon>Neoptera</taxon>
        <taxon>Paraneoptera</taxon>
        <taxon>Hemiptera</taxon>
        <taxon>Sternorrhyncha</taxon>
        <taxon>Aphidomorpha</taxon>
        <taxon>Aphidoidea</taxon>
        <taxon>Aphididae</taxon>
        <taxon>Aphidini</taxon>
        <taxon>Aphis</taxon>
        <taxon>Aphis</taxon>
    </lineage>
</organism>
<dbReference type="EMBL" id="VYZN01000001">
    <property type="protein sequence ID" value="KAE9545356.1"/>
    <property type="molecule type" value="Genomic_DNA"/>
</dbReference>
<dbReference type="AlphaFoldDB" id="A0A6G0UAT6"/>
<dbReference type="Pfam" id="PF04127">
    <property type="entry name" value="DFP"/>
    <property type="match status" value="1"/>
</dbReference>
<dbReference type="PANTHER" id="PTHR12290">
    <property type="entry name" value="CORNICHON-RELATED"/>
    <property type="match status" value="1"/>
</dbReference>
<dbReference type="InterPro" id="IPR007085">
    <property type="entry name" value="DNA/pantothenate-metab_flavo_C"/>
</dbReference>
<gene>
    <name evidence="3" type="ORF">AGLY_000899</name>
</gene>
<keyword evidence="4" id="KW-1185">Reference proteome</keyword>
<protein>
    <recommendedName>
        <fullName evidence="2">DNA/pantothenate metabolism flavoprotein C-terminal domain-containing protein</fullName>
    </recommendedName>
</protein>
<accession>A0A6G0UAT6</accession>
<evidence type="ECO:0000259" key="2">
    <source>
        <dbReference type="Pfam" id="PF04127"/>
    </source>
</evidence>
<dbReference type="GO" id="GO:0015937">
    <property type="term" value="P:coenzyme A biosynthetic process"/>
    <property type="evidence" value="ECO:0007669"/>
    <property type="project" value="UniProtKB-ARBA"/>
</dbReference>
<reference evidence="3 4" key="1">
    <citation type="submission" date="2019-08" db="EMBL/GenBank/DDBJ databases">
        <title>The genome of the soybean aphid Biotype 1, its phylome, world population structure and adaptation to the North American continent.</title>
        <authorList>
            <person name="Giordano R."/>
            <person name="Donthu R.K."/>
            <person name="Hernandez A.G."/>
            <person name="Wright C.L."/>
            <person name="Zimin A.V."/>
        </authorList>
    </citation>
    <scope>NUCLEOTIDE SEQUENCE [LARGE SCALE GENOMIC DNA]</scope>
    <source>
        <tissue evidence="3">Whole aphids</tissue>
    </source>
</reference>